<reference evidence="2" key="1">
    <citation type="journal article" date="2019" name="Int. J. Syst. Evol. Microbiol.">
        <title>The Global Catalogue of Microorganisms (GCM) 10K type strain sequencing project: providing services to taxonomists for standard genome sequencing and annotation.</title>
        <authorList>
            <consortium name="The Broad Institute Genomics Platform"/>
            <consortium name="The Broad Institute Genome Sequencing Center for Infectious Disease"/>
            <person name="Wu L."/>
            <person name="Ma J."/>
        </authorList>
    </citation>
    <scope>NUCLEOTIDE SEQUENCE [LARGE SCALE GENOMIC DNA]</scope>
    <source>
        <strain evidence="2">JCM 18715</strain>
    </source>
</reference>
<comment type="caution">
    <text evidence="1">The sequence shown here is derived from an EMBL/GenBank/DDBJ whole genome shotgun (WGS) entry which is preliminary data.</text>
</comment>
<name>A0ABP9R154_9RHOO</name>
<dbReference type="InterPro" id="IPR016024">
    <property type="entry name" value="ARM-type_fold"/>
</dbReference>
<evidence type="ECO:0000313" key="1">
    <source>
        <dbReference type="EMBL" id="GAA5170121.1"/>
    </source>
</evidence>
<evidence type="ECO:0000313" key="2">
    <source>
        <dbReference type="Proteomes" id="UP001500547"/>
    </source>
</evidence>
<accession>A0ABP9R154</accession>
<sequence>MSPFAGGWTEQDVEDVMARAIPEELLYVPIVVGMNAPDCERTWCEEKCLALVSHPDFTVRGNAILGLGHIARTCRALDIEKAVPAIQTALNDPHPYVRGHADSAACDLQVYLGYVVPGYDTQKTEDLYDAIQEVLRKNSSV</sequence>
<evidence type="ECO:0008006" key="3">
    <source>
        <dbReference type="Google" id="ProtNLM"/>
    </source>
</evidence>
<dbReference type="Proteomes" id="UP001500547">
    <property type="component" value="Unassembled WGS sequence"/>
</dbReference>
<keyword evidence="2" id="KW-1185">Reference proteome</keyword>
<dbReference type="Gene3D" id="1.25.10.10">
    <property type="entry name" value="Leucine-rich Repeat Variant"/>
    <property type="match status" value="1"/>
</dbReference>
<organism evidence="1 2">
    <name type="scientific">Viridibacterium curvum</name>
    <dbReference type="NCBI Taxonomy" id="1101404"/>
    <lineage>
        <taxon>Bacteria</taxon>
        <taxon>Pseudomonadati</taxon>
        <taxon>Pseudomonadota</taxon>
        <taxon>Betaproteobacteria</taxon>
        <taxon>Rhodocyclales</taxon>
        <taxon>Rhodocyclaceae</taxon>
        <taxon>Viridibacterium</taxon>
    </lineage>
</organism>
<proteinExistence type="predicted"/>
<dbReference type="CDD" id="cd20694">
    <property type="entry name" value="CdiI_Ct-like"/>
    <property type="match status" value="1"/>
</dbReference>
<dbReference type="SUPFAM" id="SSF48371">
    <property type="entry name" value="ARM repeat"/>
    <property type="match status" value="1"/>
</dbReference>
<dbReference type="EMBL" id="BAABLD010000016">
    <property type="protein sequence ID" value="GAA5170121.1"/>
    <property type="molecule type" value="Genomic_DNA"/>
</dbReference>
<gene>
    <name evidence="1" type="ORF">GCM10025770_32590</name>
</gene>
<dbReference type="InterPro" id="IPR011989">
    <property type="entry name" value="ARM-like"/>
</dbReference>
<protein>
    <recommendedName>
        <fullName evidence="3">HEAT repeat domain-containing protein</fullName>
    </recommendedName>
</protein>
<dbReference type="InterPro" id="IPR049796">
    <property type="entry name" value="CdiI_Ct-like"/>
</dbReference>